<reference evidence="1 2" key="1">
    <citation type="submission" date="2021-05" db="EMBL/GenBank/DDBJ databases">
        <title>Aequorivita echinoideorum JCM 30378 genome.</title>
        <authorList>
            <person name="Zhang H."/>
            <person name="Li C."/>
        </authorList>
    </citation>
    <scope>NUCLEOTIDE SEQUENCE [LARGE SCALE GENOMIC DNA]</scope>
    <source>
        <strain evidence="1 2">JCM30378</strain>
    </source>
</reference>
<name>A0ABS5S3W8_9FLAO</name>
<dbReference type="EMBL" id="JAHCTB010000002">
    <property type="protein sequence ID" value="MBT0607888.1"/>
    <property type="molecule type" value="Genomic_DNA"/>
</dbReference>
<gene>
    <name evidence="1" type="ORF">KIV10_06820</name>
</gene>
<dbReference type="Proteomes" id="UP001297092">
    <property type="component" value="Unassembled WGS sequence"/>
</dbReference>
<accession>A0ABS5S3W8</accession>
<dbReference type="RefSeq" id="WP_214112728.1">
    <property type="nucleotide sequence ID" value="NZ_JAHCTB010000002.1"/>
</dbReference>
<comment type="caution">
    <text evidence="1">The sequence shown here is derived from an EMBL/GenBank/DDBJ whole genome shotgun (WGS) entry which is preliminary data.</text>
</comment>
<protein>
    <submittedName>
        <fullName evidence="1">Uncharacterized protein</fullName>
    </submittedName>
</protein>
<sequence>MENLWKIFSTSFPRSFHPFQTILPSFASVLQCRLWCKKVYKAFNTTTGEQGMARAIFEK</sequence>
<evidence type="ECO:0000313" key="1">
    <source>
        <dbReference type="EMBL" id="MBT0607888.1"/>
    </source>
</evidence>
<proteinExistence type="predicted"/>
<keyword evidence="2" id="KW-1185">Reference proteome</keyword>
<evidence type="ECO:0000313" key="2">
    <source>
        <dbReference type="Proteomes" id="UP001297092"/>
    </source>
</evidence>
<organism evidence="1 2">
    <name type="scientific">Aequorivita echinoideorum</name>
    <dbReference type="NCBI Taxonomy" id="1549647"/>
    <lineage>
        <taxon>Bacteria</taxon>
        <taxon>Pseudomonadati</taxon>
        <taxon>Bacteroidota</taxon>
        <taxon>Flavobacteriia</taxon>
        <taxon>Flavobacteriales</taxon>
        <taxon>Flavobacteriaceae</taxon>
        <taxon>Aequorivita</taxon>
    </lineage>
</organism>